<protein>
    <submittedName>
        <fullName evidence="2">Uncharacterized protein</fullName>
    </submittedName>
</protein>
<reference evidence="2" key="1">
    <citation type="submission" date="2021-01" db="EMBL/GenBank/DDBJ databases">
        <authorList>
            <person name="Kaushik A."/>
        </authorList>
    </citation>
    <scope>NUCLEOTIDE SEQUENCE</scope>
    <source>
        <strain evidence="2">AG3-T5</strain>
    </source>
</reference>
<feature type="compositionally biased region" description="Low complexity" evidence="1">
    <location>
        <begin position="214"/>
        <end position="227"/>
    </location>
</feature>
<feature type="compositionally biased region" description="Basic and acidic residues" evidence="1">
    <location>
        <begin position="163"/>
        <end position="175"/>
    </location>
</feature>
<name>A0A8H3BKM8_9AGAM</name>
<feature type="region of interest" description="Disordered" evidence="1">
    <location>
        <begin position="1"/>
        <end position="51"/>
    </location>
</feature>
<proteinExistence type="predicted"/>
<feature type="compositionally biased region" description="Basic and acidic residues" evidence="1">
    <location>
        <begin position="201"/>
        <end position="213"/>
    </location>
</feature>
<feature type="region of interest" description="Disordered" evidence="1">
    <location>
        <begin position="286"/>
        <end position="388"/>
    </location>
</feature>
<feature type="compositionally biased region" description="Polar residues" evidence="1">
    <location>
        <begin position="355"/>
        <end position="375"/>
    </location>
</feature>
<accession>A0A8H3BKM8</accession>
<gene>
    <name evidence="2" type="ORF">RDB_LOCUS143303</name>
</gene>
<evidence type="ECO:0000313" key="3">
    <source>
        <dbReference type="Proteomes" id="UP000663841"/>
    </source>
</evidence>
<evidence type="ECO:0000313" key="2">
    <source>
        <dbReference type="EMBL" id="CAE6458040.1"/>
    </source>
</evidence>
<dbReference type="Proteomes" id="UP000663841">
    <property type="component" value="Unassembled WGS sequence"/>
</dbReference>
<sequence>MFSKSHRLATRGEEEKLLGRASHELTIRSGTSLTPTSPVPPPSPQPTGPLTPVRHSYYNSGNTPALIIPQKSIPAPVTVTGATMESQSTLINDPYTGEPKARLVPDHPSPIGPPFTFFEGCGTDMATQEKFWSHVSRIRELQSEVARMHIAMESIGRQPEPQPVKEKEKEKDKDKPRKFRGQTGRAGTSAGTDQEAGHSASDTDHAGSNKDNRSGTGAPTSGAGTSGLDTGEHFAKRKDAIQDIMKKVVTLVYCLFILDNNMIVLLKLSELSEQISDFHQLPTPEITFPLSPSRQQTLPGSPQTPTQPPTLSISTPMPPAAIHHAHHSKARPSSSSLHGQQPPRLTIPQAPLLGSHTQPTTPSKSKPRSAVSNDGTLHESPASLRPTP</sequence>
<feature type="compositionally biased region" description="Low complexity" evidence="1">
    <location>
        <begin position="295"/>
        <end position="315"/>
    </location>
</feature>
<comment type="caution">
    <text evidence="2">The sequence shown here is derived from an EMBL/GenBank/DDBJ whole genome shotgun (WGS) entry which is preliminary data.</text>
</comment>
<evidence type="ECO:0000256" key="1">
    <source>
        <dbReference type="SAM" id="MobiDB-lite"/>
    </source>
</evidence>
<organism evidence="2 3">
    <name type="scientific">Rhizoctonia solani</name>
    <dbReference type="NCBI Taxonomy" id="456999"/>
    <lineage>
        <taxon>Eukaryota</taxon>
        <taxon>Fungi</taxon>
        <taxon>Dikarya</taxon>
        <taxon>Basidiomycota</taxon>
        <taxon>Agaricomycotina</taxon>
        <taxon>Agaricomycetes</taxon>
        <taxon>Cantharellales</taxon>
        <taxon>Ceratobasidiaceae</taxon>
        <taxon>Rhizoctonia</taxon>
    </lineage>
</organism>
<dbReference type="AlphaFoldDB" id="A0A8H3BKM8"/>
<feature type="compositionally biased region" description="Basic and acidic residues" evidence="1">
    <location>
        <begin position="10"/>
        <end position="26"/>
    </location>
</feature>
<feature type="region of interest" description="Disordered" evidence="1">
    <location>
        <begin position="153"/>
        <end position="230"/>
    </location>
</feature>
<dbReference type="EMBL" id="CAJMWW010000214">
    <property type="protein sequence ID" value="CAE6458040.1"/>
    <property type="molecule type" value="Genomic_DNA"/>
</dbReference>
<feature type="compositionally biased region" description="Pro residues" evidence="1">
    <location>
        <begin position="37"/>
        <end position="49"/>
    </location>
</feature>